<evidence type="ECO:0000313" key="5">
    <source>
        <dbReference type="Proteomes" id="UP001287286"/>
    </source>
</evidence>
<dbReference type="Proteomes" id="UP001287286">
    <property type="component" value="Unassembled WGS sequence"/>
</dbReference>
<comment type="caution">
    <text evidence="3">The sequence shown here is derived from an EMBL/GenBank/DDBJ whole genome shotgun (WGS) entry which is preliminary data.</text>
</comment>
<reference evidence="3 4" key="2">
    <citation type="journal article" date="2016" name="Front. Microbiol.">
        <title>Genome and transcriptome sequences reveal the specific parasitism of the nematophagous Purpureocillium lilacinum 36-1.</title>
        <authorList>
            <person name="Xie J."/>
            <person name="Li S."/>
            <person name="Mo C."/>
            <person name="Xiao X."/>
            <person name="Peng D."/>
            <person name="Wang G."/>
            <person name="Xiao Y."/>
        </authorList>
    </citation>
    <scope>NUCLEOTIDE SEQUENCE [LARGE SCALE GENOMIC DNA]</scope>
    <source>
        <strain evidence="3 4">36-1</strain>
    </source>
</reference>
<accession>A0A2U3E562</accession>
<dbReference type="Proteomes" id="UP000245956">
    <property type="component" value="Unassembled WGS sequence"/>
</dbReference>
<dbReference type="EMBL" id="LCWV01000011">
    <property type="protein sequence ID" value="PWI69626.1"/>
    <property type="molecule type" value="Genomic_DNA"/>
</dbReference>
<evidence type="ECO:0000313" key="2">
    <source>
        <dbReference type="EMBL" id="KAK4086135.1"/>
    </source>
</evidence>
<sequence length="406" mass="43193">MARGQGDGVTAPTEKPQTPHFDAQPYLRRDKENKTTAKCRKGGKGARRTDAAGVAACPISPPEREREDDERSWAMHRAFRLGHAVVEVAVDMARGLRSIGVWPSSLLHVDCRLGGYQVSGIWDGLVNNACCACGGARGKGSSRASFDASRMDGCNEPLPTATNTTTTSRHPGAASGGRLAGRQKREALRAGPSHSDGGPRLRQLKDEVALDFLPMAAQKLTRRAGVPNKLLQPPLLHWETIPEVDRCGCAAAAEQCSGHALHSVPSLWYHPECLVTSHRPTGSTMTDMSQQERCPRSGPRLPATTTGLSLLHSALTQYRAGSPAAAECDCGQAGERADPTSGGGYVRVHGIVERLHPDDASPVASSPGRLQMLSVTPWAAAAAAQGALPRARTHPQIRWMMAQLGG</sequence>
<evidence type="ECO:0000256" key="1">
    <source>
        <dbReference type="SAM" id="MobiDB-lite"/>
    </source>
</evidence>
<proteinExistence type="predicted"/>
<gene>
    <name evidence="3" type="ORF">PCL_00538</name>
    <name evidence="2" type="ORF">Purlil1_9447</name>
</gene>
<dbReference type="AlphaFoldDB" id="A0A2U3E562"/>
<feature type="compositionally biased region" description="Basic residues" evidence="1">
    <location>
        <begin position="37"/>
        <end position="46"/>
    </location>
</feature>
<feature type="region of interest" description="Disordered" evidence="1">
    <location>
        <begin position="157"/>
        <end position="201"/>
    </location>
</feature>
<organism evidence="3 4">
    <name type="scientific">Purpureocillium lilacinum</name>
    <name type="common">Paecilomyces lilacinus</name>
    <dbReference type="NCBI Taxonomy" id="33203"/>
    <lineage>
        <taxon>Eukaryota</taxon>
        <taxon>Fungi</taxon>
        <taxon>Dikarya</taxon>
        <taxon>Ascomycota</taxon>
        <taxon>Pezizomycotina</taxon>
        <taxon>Sordariomycetes</taxon>
        <taxon>Hypocreomycetidae</taxon>
        <taxon>Hypocreales</taxon>
        <taxon>Ophiocordycipitaceae</taxon>
        <taxon>Purpureocillium</taxon>
    </lineage>
</organism>
<evidence type="ECO:0000313" key="4">
    <source>
        <dbReference type="Proteomes" id="UP000245956"/>
    </source>
</evidence>
<name>A0A2U3E562_PURLI</name>
<reference evidence="3" key="1">
    <citation type="submission" date="2015-05" db="EMBL/GenBank/DDBJ databases">
        <authorList>
            <person name="Wang D.B."/>
            <person name="Wang M."/>
        </authorList>
    </citation>
    <scope>NUCLEOTIDE SEQUENCE</scope>
    <source>
        <strain evidence="3">36-1</strain>
    </source>
</reference>
<reference evidence="2" key="3">
    <citation type="submission" date="2023-11" db="EMBL/GenBank/DDBJ databases">
        <authorList>
            <person name="Beijen E."/>
            <person name="Ohm R.A."/>
        </authorList>
    </citation>
    <scope>NUCLEOTIDE SEQUENCE</scope>
    <source>
        <strain evidence="2">CBS 150709</strain>
    </source>
</reference>
<reference evidence="2 5" key="4">
    <citation type="journal article" date="2024" name="Microbiol. Resour. Announc.">
        <title>Genome annotations for the ascomycete fungi Trichoderma harzianum, Trichoderma aggressivum, and Purpureocillium lilacinum.</title>
        <authorList>
            <person name="Beijen E.P.W."/>
            <person name="Ohm R.A."/>
        </authorList>
    </citation>
    <scope>NUCLEOTIDE SEQUENCE [LARGE SCALE GENOMIC DNA]</scope>
    <source>
        <strain evidence="2 5">CBS 150709</strain>
    </source>
</reference>
<dbReference type="EMBL" id="JAWRVI010000043">
    <property type="protein sequence ID" value="KAK4086135.1"/>
    <property type="molecule type" value="Genomic_DNA"/>
</dbReference>
<feature type="region of interest" description="Disordered" evidence="1">
    <location>
        <begin position="1"/>
        <end position="53"/>
    </location>
</feature>
<keyword evidence="5" id="KW-1185">Reference proteome</keyword>
<protein>
    <submittedName>
        <fullName evidence="3">Uncharacterized protein</fullName>
    </submittedName>
</protein>
<evidence type="ECO:0000313" key="3">
    <source>
        <dbReference type="EMBL" id="PWI69626.1"/>
    </source>
</evidence>